<reference evidence="1 2" key="1">
    <citation type="journal article" date="2018" name="Viruses">
        <title>Genomic Analysis of the Recent Viral Isolate vB_BthP-Goe4 Reveals Increased Diversity of #29-Like Phages.</title>
        <authorList>
            <person name="Schilling T."/>
            <person name="Hoppert M."/>
            <person name="Hertel R."/>
        </authorList>
    </citation>
    <scope>NUCLEOTIDE SEQUENCE [LARGE SCALE GENOMIC DNA]</scope>
    <source>
        <strain evidence="1 2">Goe4</strain>
    </source>
</reference>
<dbReference type="EMBL" id="MH817022">
    <property type="protein sequence ID" value="AYD87723.1"/>
    <property type="molecule type" value="Genomic_DNA"/>
</dbReference>
<evidence type="ECO:0000313" key="2">
    <source>
        <dbReference type="Proteomes" id="UP000274079"/>
    </source>
</evidence>
<accession>A0A386KSR0</accession>
<keyword evidence="2" id="KW-1185">Reference proteome</keyword>
<organism evidence="1 2">
    <name type="scientific">Bacillus phage vB_BthP-Goe4</name>
    <dbReference type="NCBI Taxonomy" id="2315470"/>
    <lineage>
        <taxon>Viruses</taxon>
        <taxon>Duplodnaviria</taxon>
        <taxon>Heunggongvirae</taxon>
        <taxon>Uroviricota</taxon>
        <taxon>Caudoviricetes</taxon>
        <taxon>Salasmaviridae</taxon>
        <taxon>Northropvirinae</taxon>
        <taxon>Claudivirus</taxon>
        <taxon>Claudivirus Goe4</taxon>
    </lineage>
</organism>
<proteinExistence type="predicted"/>
<dbReference type="Proteomes" id="UP000274079">
    <property type="component" value="Segment"/>
</dbReference>
<gene>
    <name evidence="1" type="ORF">Goe4_c00140</name>
</gene>
<evidence type="ECO:0000313" key="1">
    <source>
        <dbReference type="EMBL" id="AYD87723.1"/>
    </source>
</evidence>
<sequence>MEKIETTKLIDLACEKESTEFCWKLVKLINEIKKEG</sequence>
<name>A0A386KSR0_9CAUD</name>
<protein>
    <submittedName>
        <fullName evidence="1">Uncharacterized protein</fullName>
    </submittedName>
</protein>